<protein>
    <submittedName>
        <fullName evidence="3">Serpin family protein</fullName>
    </submittedName>
</protein>
<dbReference type="EMBL" id="JBHSAX010000033">
    <property type="protein sequence ID" value="MFC3966422.1"/>
    <property type="molecule type" value="Genomic_DNA"/>
</dbReference>
<gene>
    <name evidence="3" type="ORF">ACFO0B_30945</name>
</gene>
<dbReference type="PANTHER" id="PTHR11461">
    <property type="entry name" value="SERINE PROTEASE INHIBITOR, SERPIN"/>
    <property type="match status" value="1"/>
</dbReference>
<feature type="domain" description="Serpin" evidence="2">
    <location>
        <begin position="12"/>
        <end position="379"/>
    </location>
</feature>
<dbReference type="RefSeq" id="WP_378617104.1">
    <property type="nucleotide sequence ID" value="NZ_JBHSAX010000033.1"/>
</dbReference>
<dbReference type="InterPro" id="IPR000215">
    <property type="entry name" value="Serpin_fam"/>
</dbReference>
<evidence type="ECO:0000313" key="4">
    <source>
        <dbReference type="Proteomes" id="UP001595696"/>
    </source>
</evidence>
<keyword evidence="4" id="KW-1185">Reference proteome</keyword>
<evidence type="ECO:0000313" key="3">
    <source>
        <dbReference type="EMBL" id="MFC3966422.1"/>
    </source>
</evidence>
<evidence type="ECO:0000259" key="2">
    <source>
        <dbReference type="SMART" id="SM00093"/>
    </source>
</evidence>
<dbReference type="Gene3D" id="3.30.497.10">
    <property type="entry name" value="Antithrombin, subunit I, domain 2"/>
    <property type="match status" value="2"/>
</dbReference>
<dbReference type="SMART" id="SM00093">
    <property type="entry name" value="SERPIN"/>
    <property type="match status" value="1"/>
</dbReference>
<dbReference type="InterPro" id="IPR036186">
    <property type="entry name" value="Serpin_sf"/>
</dbReference>
<dbReference type="Proteomes" id="UP001595696">
    <property type="component" value="Unassembled WGS sequence"/>
</dbReference>
<accession>A0ABV8E3R7</accession>
<dbReference type="PANTHER" id="PTHR11461:SF211">
    <property type="entry name" value="GH10112P-RELATED"/>
    <property type="match status" value="1"/>
</dbReference>
<proteinExistence type="inferred from homology"/>
<evidence type="ECO:0000256" key="1">
    <source>
        <dbReference type="RuleBase" id="RU000411"/>
    </source>
</evidence>
<name>A0ABV8E3R7_9NOCA</name>
<reference evidence="4" key="1">
    <citation type="journal article" date="2019" name="Int. J. Syst. Evol. Microbiol.">
        <title>The Global Catalogue of Microorganisms (GCM) 10K type strain sequencing project: providing services to taxonomists for standard genome sequencing and annotation.</title>
        <authorList>
            <consortium name="The Broad Institute Genomics Platform"/>
            <consortium name="The Broad Institute Genome Sequencing Center for Infectious Disease"/>
            <person name="Wu L."/>
            <person name="Ma J."/>
        </authorList>
    </citation>
    <scope>NUCLEOTIDE SEQUENCE [LARGE SCALE GENOMIC DNA]</scope>
    <source>
        <strain evidence="4">CGMCC 4.7330</strain>
    </source>
</reference>
<dbReference type="InterPro" id="IPR042178">
    <property type="entry name" value="Serpin_sf_1"/>
</dbReference>
<organism evidence="3 4">
    <name type="scientific">Nocardia jiangsuensis</name>
    <dbReference type="NCBI Taxonomy" id="1691563"/>
    <lineage>
        <taxon>Bacteria</taxon>
        <taxon>Bacillati</taxon>
        <taxon>Actinomycetota</taxon>
        <taxon>Actinomycetes</taxon>
        <taxon>Mycobacteriales</taxon>
        <taxon>Nocardiaceae</taxon>
        <taxon>Nocardia</taxon>
    </lineage>
</organism>
<dbReference type="SUPFAM" id="SSF56574">
    <property type="entry name" value="Serpins"/>
    <property type="match status" value="1"/>
</dbReference>
<comment type="caution">
    <text evidence="3">The sequence shown here is derived from an EMBL/GenBank/DDBJ whole genome shotgun (WGS) entry which is preliminary data.</text>
</comment>
<dbReference type="Pfam" id="PF00079">
    <property type="entry name" value="Serpin"/>
    <property type="match status" value="2"/>
</dbReference>
<sequence length="385" mass="40475">MRTNSPESTAANALTARWAAAAGSSDFVLSGAGVWPLLALLTGAAEGQARTELETALGIPATAAHEGGLRLLELLAGSLDLSAALGFWVRDGLPLRPEWRASVPAGTIAPLTGQQALDDWARRYTKGLIDRFPLTVDRGTLLVLATALAADLRWRTEFQKTTLTPEDGPWRGQRTAGLTRTVPWVTDIAVLDAETPVTRLVVDGIGDADVHLLLGPEQPGAVLGAGIAALADAVPVRTGLDAEGPGLTREEVYGHQQQDSLRVELPSFLVRSQHDLLEHPELFGLRAALDPARGHFPGLSPEPLAVQQGAQGVLAEFGATGFTAAAVSAFGMRAGSARPALPPKRTTTALRVRFDRPFGFLLVHRAGGLAVVAGWVSACPGVHSR</sequence>
<comment type="similarity">
    <text evidence="1">Belongs to the serpin family.</text>
</comment>
<dbReference type="InterPro" id="IPR023796">
    <property type="entry name" value="Serpin_dom"/>
</dbReference>